<evidence type="ECO:0000256" key="1">
    <source>
        <dbReference type="ARBA" id="ARBA00022723"/>
    </source>
</evidence>
<evidence type="ECO:0000313" key="8">
    <source>
        <dbReference type="Proteomes" id="UP000688137"/>
    </source>
</evidence>
<gene>
    <name evidence="7" type="ORF">PPRIM_AZ9-3.1.T0040395</name>
</gene>
<name>A0A8S1JM11_PARPR</name>
<dbReference type="PROSITE" id="PS50016">
    <property type="entry name" value="ZF_PHD_2"/>
    <property type="match status" value="1"/>
</dbReference>
<dbReference type="InterPro" id="IPR001025">
    <property type="entry name" value="BAH_dom"/>
</dbReference>
<keyword evidence="8" id="KW-1185">Reference proteome</keyword>
<protein>
    <submittedName>
        <fullName evidence="7">Uncharacterized protein</fullName>
    </submittedName>
</protein>
<dbReference type="CDD" id="cd04370">
    <property type="entry name" value="BAH"/>
    <property type="match status" value="1"/>
</dbReference>
<feature type="domain" description="BAH" evidence="6">
    <location>
        <begin position="62"/>
        <end position="182"/>
    </location>
</feature>
<evidence type="ECO:0000259" key="6">
    <source>
        <dbReference type="PROSITE" id="PS51038"/>
    </source>
</evidence>
<dbReference type="Pfam" id="PF01426">
    <property type="entry name" value="BAH"/>
    <property type="match status" value="1"/>
</dbReference>
<dbReference type="Pfam" id="PF00628">
    <property type="entry name" value="PHD"/>
    <property type="match status" value="1"/>
</dbReference>
<organism evidence="7 8">
    <name type="scientific">Paramecium primaurelia</name>
    <dbReference type="NCBI Taxonomy" id="5886"/>
    <lineage>
        <taxon>Eukaryota</taxon>
        <taxon>Sar</taxon>
        <taxon>Alveolata</taxon>
        <taxon>Ciliophora</taxon>
        <taxon>Intramacronucleata</taxon>
        <taxon>Oligohymenophorea</taxon>
        <taxon>Peniculida</taxon>
        <taxon>Parameciidae</taxon>
        <taxon>Paramecium</taxon>
    </lineage>
</organism>
<reference evidence="7" key="1">
    <citation type="submission" date="2021-01" db="EMBL/GenBank/DDBJ databases">
        <authorList>
            <consortium name="Genoscope - CEA"/>
            <person name="William W."/>
        </authorList>
    </citation>
    <scope>NUCLEOTIDE SEQUENCE</scope>
</reference>
<keyword evidence="2 4" id="KW-0863">Zinc-finger</keyword>
<dbReference type="GO" id="GO:0008270">
    <property type="term" value="F:zinc ion binding"/>
    <property type="evidence" value="ECO:0007669"/>
    <property type="project" value="UniProtKB-KW"/>
</dbReference>
<evidence type="ECO:0000256" key="4">
    <source>
        <dbReference type="PROSITE-ProRule" id="PRU00146"/>
    </source>
</evidence>
<evidence type="ECO:0000313" key="7">
    <source>
        <dbReference type="EMBL" id="CAD8043172.1"/>
    </source>
</evidence>
<comment type="caution">
    <text evidence="7">The sequence shown here is derived from an EMBL/GenBank/DDBJ whole genome shotgun (WGS) entry which is preliminary data.</text>
</comment>
<dbReference type="GO" id="GO:0003682">
    <property type="term" value="F:chromatin binding"/>
    <property type="evidence" value="ECO:0007669"/>
    <property type="project" value="InterPro"/>
</dbReference>
<dbReference type="Proteomes" id="UP000688137">
    <property type="component" value="Unassembled WGS sequence"/>
</dbReference>
<keyword evidence="3" id="KW-0862">Zinc</keyword>
<dbReference type="OMA" id="FHVSPPD"/>
<accession>A0A8S1JM11</accession>
<dbReference type="SMART" id="SM00249">
    <property type="entry name" value="PHD"/>
    <property type="match status" value="1"/>
</dbReference>
<dbReference type="InterPro" id="IPR001965">
    <property type="entry name" value="Znf_PHD"/>
</dbReference>
<proteinExistence type="predicted"/>
<sequence length="234" mass="27784">MSVSQEQRISSTSTLKEDCIPLKRQCSIQNLLRRKDFKQVVRILQNQNKSRTNYKKLKYEDQIYRVGQNLCIKGDNRSEYVAKLIKIVKLYDDEDNCIPLIKVQWFYRKNELYGIPKEQMDCISENEVFKTNEFDYIEIESIVGLAIILSYEEYDQIEELNDNVYFTRASFIDRKLQPSVEQWKQVCICHKPANPDLKYIFCDVCQKWCHLKCVGLTQDQADKLNKYICPDCKN</sequence>
<evidence type="ECO:0000256" key="2">
    <source>
        <dbReference type="ARBA" id="ARBA00022771"/>
    </source>
</evidence>
<dbReference type="InterPro" id="IPR019787">
    <property type="entry name" value="Znf_PHD-finger"/>
</dbReference>
<dbReference type="PANTHER" id="PTHR46364">
    <property type="entry name" value="OS08G0421900 PROTEIN"/>
    <property type="match status" value="1"/>
</dbReference>
<dbReference type="AlphaFoldDB" id="A0A8S1JM11"/>
<evidence type="ECO:0000259" key="5">
    <source>
        <dbReference type="PROSITE" id="PS50016"/>
    </source>
</evidence>
<dbReference type="EMBL" id="CAJJDM010000001">
    <property type="protein sequence ID" value="CAD8043172.1"/>
    <property type="molecule type" value="Genomic_DNA"/>
</dbReference>
<keyword evidence="1" id="KW-0479">Metal-binding</keyword>
<feature type="domain" description="PHD-type" evidence="5">
    <location>
        <begin position="184"/>
        <end position="234"/>
    </location>
</feature>
<dbReference type="PROSITE" id="PS51038">
    <property type="entry name" value="BAH"/>
    <property type="match status" value="1"/>
</dbReference>
<evidence type="ECO:0000256" key="3">
    <source>
        <dbReference type="ARBA" id="ARBA00022833"/>
    </source>
</evidence>